<dbReference type="PROSITE" id="PS51257">
    <property type="entry name" value="PROKAR_LIPOPROTEIN"/>
    <property type="match status" value="1"/>
</dbReference>
<organism evidence="1">
    <name type="scientific">Anguilla anguilla</name>
    <name type="common">European freshwater eel</name>
    <name type="synonym">Muraena anguilla</name>
    <dbReference type="NCBI Taxonomy" id="7936"/>
    <lineage>
        <taxon>Eukaryota</taxon>
        <taxon>Metazoa</taxon>
        <taxon>Chordata</taxon>
        <taxon>Craniata</taxon>
        <taxon>Vertebrata</taxon>
        <taxon>Euteleostomi</taxon>
        <taxon>Actinopterygii</taxon>
        <taxon>Neopterygii</taxon>
        <taxon>Teleostei</taxon>
        <taxon>Anguilliformes</taxon>
        <taxon>Anguillidae</taxon>
        <taxon>Anguilla</taxon>
    </lineage>
</organism>
<sequence length="50" mass="5474">MKVNWPVRPFLLPPATRVALGSLSLAVACTECVVVRLRNCGVVLTTNIFF</sequence>
<proteinExistence type="predicted"/>
<dbReference type="AlphaFoldDB" id="A0A0E9T576"/>
<name>A0A0E9T576_ANGAN</name>
<dbReference type="EMBL" id="GBXM01059781">
    <property type="protein sequence ID" value="JAH48796.1"/>
    <property type="molecule type" value="Transcribed_RNA"/>
</dbReference>
<evidence type="ECO:0000313" key="1">
    <source>
        <dbReference type="EMBL" id="JAH48796.1"/>
    </source>
</evidence>
<reference evidence="1" key="1">
    <citation type="submission" date="2014-11" db="EMBL/GenBank/DDBJ databases">
        <authorList>
            <person name="Amaro Gonzalez C."/>
        </authorList>
    </citation>
    <scope>NUCLEOTIDE SEQUENCE</scope>
</reference>
<accession>A0A0E9T576</accession>
<protein>
    <submittedName>
        <fullName evidence="1">Uncharacterized protein</fullName>
    </submittedName>
</protein>
<reference evidence="1" key="2">
    <citation type="journal article" date="2015" name="Fish Shellfish Immunol.">
        <title>Early steps in the European eel (Anguilla anguilla)-Vibrio vulnificus interaction in the gills: Role of the RtxA13 toxin.</title>
        <authorList>
            <person name="Callol A."/>
            <person name="Pajuelo D."/>
            <person name="Ebbesson L."/>
            <person name="Teles M."/>
            <person name="MacKenzie S."/>
            <person name="Amaro C."/>
        </authorList>
    </citation>
    <scope>NUCLEOTIDE SEQUENCE</scope>
</reference>